<protein>
    <submittedName>
        <fullName evidence="1">Uncharacterized protein</fullName>
    </submittedName>
</protein>
<proteinExistence type="predicted"/>
<evidence type="ECO:0000313" key="2">
    <source>
        <dbReference type="Proteomes" id="UP000319619"/>
    </source>
</evidence>
<name>A0A532UZQ1_UNCL8</name>
<organism evidence="1 2">
    <name type="scientific">candidate division LCP-89 bacterium B3_LCP</name>
    <dbReference type="NCBI Taxonomy" id="2012998"/>
    <lineage>
        <taxon>Bacteria</taxon>
        <taxon>Pseudomonadati</taxon>
        <taxon>Bacteria division LCP-89</taxon>
    </lineage>
</organism>
<comment type="caution">
    <text evidence="1">The sequence shown here is derived from an EMBL/GenBank/DDBJ whole genome shotgun (WGS) entry which is preliminary data.</text>
</comment>
<sequence>MSFLSEEEPRLPYPTKNVPFHGEDIEEYIIPENDKEEVLAQMYIFEPIPSLDEERLDIHSGKKFTIRDFLVTRERGRNWLVSPYYYEAGGTVIDWLPVEFGEE</sequence>
<dbReference type="AlphaFoldDB" id="A0A532UZQ1"/>
<reference evidence="1 2" key="1">
    <citation type="submission" date="2017-06" db="EMBL/GenBank/DDBJ databases">
        <title>Novel microbial phyla capable of carbon fixation and sulfur reduction in deep-sea sediments.</title>
        <authorList>
            <person name="Huang J."/>
            <person name="Baker B."/>
            <person name="Wang Y."/>
        </authorList>
    </citation>
    <scope>NUCLEOTIDE SEQUENCE [LARGE SCALE GENOMIC DNA]</scope>
    <source>
        <strain evidence="1">B3_LCP</strain>
    </source>
</reference>
<dbReference type="EMBL" id="NJBN01000005">
    <property type="protein sequence ID" value="TKJ40372.1"/>
    <property type="molecule type" value="Genomic_DNA"/>
</dbReference>
<accession>A0A532UZQ1</accession>
<gene>
    <name evidence="1" type="ORF">CEE37_08575</name>
</gene>
<evidence type="ECO:0000313" key="1">
    <source>
        <dbReference type="EMBL" id="TKJ40372.1"/>
    </source>
</evidence>
<dbReference type="Proteomes" id="UP000319619">
    <property type="component" value="Unassembled WGS sequence"/>
</dbReference>